<evidence type="ECO:0000313" key="1">
    <source>
        <dbReference type="EMBL" id="PLW05573.1"/>
    </source>
</evidence>
<dbReference type="AlphaFoldDB" id="A0A2N5RX84"/>
<dbReference type="Proteomes" id="UP000235392">
    <property type="component" value="Unassembled WGS sequence"/>
</dbReference>
<name>A0A2N5RX84_9BASI</name>
<proteinExistence type="predicted"/>
<evidence type="ECO:0000313" key="3">
    <source>
        <dbReference type="Proteomes" id="UP000235388"/>
    </source>
</evidence>
<evidence type="ECO:0000313" key="2">
    <source>
        <dbReference type="EMBL" id="PLW40757.1"/>
    </source>
</evidence>
<dbReference type="EMBL" id="PGCJ01001420">
    <property type="protein sequence ID" value="PLW05573.1"/>
    <property type="molecule type" value="Genomic_DNA"/>
</dbReference>
<sequence length="130" mass="14334">MWNSSHLRFQQDLYEMSLVLIAKPQIGSLDVSRRVGSALHPPKSDYVSNSAQGMSKIVGPILERLADIRIRNRPVFTAGALCKNSDIPRTPLSPSRPQINFAAPDTAYDSQISEVPILGQSTIEDANQPY</sequence>
<evidence type="ECO:0000313" key="4">
    <source>
        <dbReference type="Proteomes" id="UP000235392"/>
    </source>
</evidence>
<gene>
    <name evidence="1" type="ORF">PCANC_26740</name>
    <name evidence="2" type="ORF">PCASD_09313</name>
</gene>
<reference evidence="3 4" key="1">
    <citation type="submission" date="2017-11" db="EMBL/GenBank/DDBJ databases">
        <title>De novo assembly and phasing of dikaryotic genomes from two isolates of Puccinia coronata f. sp. avenae, the causal agent of oat crown rust.</title>
        <authorList>
            <person name="Miller M.E."/>
            <person name="Zhang Y."/>
            <person name="Omidvar V."/>
            <person name="Sperschneider J."/>
            <person name="Schwessinger B."/>
            <person name="Raley C."/>
            <person name="Palmer J.M."/>
            <person name="Garnica D."/>
            <person name="Upadhyaya N."/>
            <person name="Rathjen J."/>
            <person name="Taylor J.M."/>
            <person name="Park R.F."/>
            <person name="Dodds P.N."/>
            <person name="Hirsch C.D."/>
            <person name="Kianian S.F."/>
            <person name="Figueroa M."/>
        </authorList>
    </citation>
    <scope>NUCLEOTIDE SEQUENCE [LARGE SCALE GENOMIC DNA]</scope>
    <source>
        <strain evidence="1">12NC29</strain>
        <strain evidence="2">12SD80</strain>
    </source>
</reference>
<protein>
    <submittedName>
        <fullName evidence="1">Uncharacterized protein</fullName>
    </submittedName>
</protein>
<dbReference type="Proteomes" id="UP000235388">
    <property type="component" value="Unassembled WGS sequence"/>
</dbReference>
<keyword evidence="3" id="KW-1185">Reference proteome</keyword>
<organism evidence="1 3">
    <name type="scientific">Puccinia coronata f. sp. avenae</name>
    <dbReference type="NCBI Taxonomy" id="200324"/>
    <lineage>
        <taxon>Eukaryota</taxon>
        <taxon>Fungi</taxon>
        <taxon>Dikarya</taxon>
        <taxon>Basidiomycota</taxon>
        <taxon>Pucciniomycotina</taxon>
        <taxon>Pucciniomycetes</taxon>
        <taxon>Pucciniales</taxon>
        <taxon>Pucciniaceae</taxon>
        <taxon>Puccinia</taxon>
    </lineage>
</organism>
<comment type="caution">
    <text evidence="1">The sequence shown here is derived from an EMBL/GenBank/DDBJ whole genome shotgun (WGS) entry which is preliminary data.</text>
</comment>
<dbReference type="EMBL" id="PGCI01000098">
    <property type="protein sequence ID" value="PLW40757.1"/>
    <property type="molecule type" value="Genomic_DNA"/>
</dbReference>
<accession>A0A2N5RX84</accession>